<evidence type="ECO:0000256" key="1">
    <source>
        <dbReference type="ARBA" id="ARBA00012417"/>
    </source>
</evidence>
<dbReference type="Gene3D" id="1.20.272.10">
    <property type="match status" value="1"/>
</dbReference>
<dbReference type="SUPFAM" id="SSF52540">
    <property type="entry name" value="P-loop containing nucleoside triphosphate hydrolases"/>
    <property type="match status" value="1"/>
</dbReference>
<comment type="similarity">
    <text evidence="7">Belongs to the DNA polymerase HolA subunit family.</text>
</comment>
<evidence type="ECO:0000313" key="11">
    <source>
        <dbReference type="EMBL" id="PTD96809.1"/>
    </source>
</evidence>
<evidence type="ECO:0000256" key="5">
    <source>
        <dbReference type="ARBA" id="ARBA00022705"/>
    </source>
</evidence>
<organism evidence="11 12">
    <name type="scientific">Pseudothauera lacus</name>
    <dbReference type="NCBI Taxonomy" id="2136175"/>
    <lineage>
        <taxon>Bacteria</taxon>
        <taxon>Pseudomonadati</taxon>
        <taxon>Pseudomonadota</taxon>
        <taxon>Betaproteobacteria</taxon>
        <taxon>Rhodocyclales</taxon>
        <taxon>Zoogloeaceae</taxon>
        <taxon>Pseudothauera</taxon>
    </lineage>
</organism>
<dbReference type="Pfam" id="PF14840">
    <property type="entry name" value="DNA_pol3_delt_C"/>
    <property type="match status" value="1"/>
</dbReference>
<dbReference type="InterPro" id="IPR005790">
    <property type="entry name" value="DNA_polIII_delta"/>
</dbReference>
<reference evidence="11 12" key="2">
    <citation type="submission" date="2018-04" db="EMBL/GenBank/DDBJ databases">
        <title>Thauera lacus sp. nov., isolated from an saline lake in Inner Mongolia, China.</title>
        <authorList>
            <person name="Liang Q.-Y."/>
        </authorList>
    </citation>
    <scope>NUCLEOTIDE SEQUENCE [LARGE SCALE GENOMIC DNA]</scope>
    <source>
        <strain evidence="11 12">D20</strain>
    </source>
</reference>
<dbReference type="AlphaFoldDB" id="A0A2T4IGA6"/>
<evidence type="ECO:0000256" key="4">
    <source>
        <dbReference type="ARBA" id="ARBA00022695"/>
    </source>
</evidence>
<dbReference type="SUPFAM" id="SSF48019">
    <property type="entry name" value="post-AAA+ oligomerization domain-like"/>
    <property type="match status" value="1"/>
</dbReference>
<name>A0A2T4IGA6_9RHOO</name>
<dbReference type="Pfam" id="PF06144">
    <property type="entry name" value="DNA_pol3_delta"/>
    <property type="match status" value="1"/>
</dbReference>
<dbReference type="GO" id="GO:0003677">
    <property type="term" value="F:DNA binding"/>
    <property type="evidence" value="ECO:0007669"/>
    <property type="project" value="InterPro"/>
</dbReference>
<feature type="domain" description="DNA polymerase III delta N-terminal" evidence="9">
    <location>
        <begin position="21"/>
        <end position="138"/>
    </location>
</feature>
<gene>
    <name evidence="11" type="ORF">C8261_08355</name>
</gene>
<dbReference type="GO" id="GO:0006261">
    <property type="term" value="P:DNA-templated DNA replication"/>
    <property type="evidence" value="ECO:0007669"/>
    <property type="project" value="TreeGrafter"/>
</dbReference>
<dbReference type="GO" id="GO:0003887">
    <property type="term" value="F:DNA-directed DNA polymerase activity"/>
    <property type="evidence" value="ECO:0007669"/>
    <property type="project" value="UniProtKB-KW"/>
</dbReference>
<keyword evidence="6" id="KW-0239">DNA-directed DNA polymerase</keyword>
<sequence>MNLRPEQLAAQLERPLAPLWVVHGNEPLLVLEATDAIRAAARRQGFDERETLVVGQGFRWDSLLMAAGNLSLFGGSKLIDLRIPSGKPGRDGGDALQRYAAALPGGVVTLITLPELDWQARKAAWFTALGAQATVIEANAPERAQLPAWIAARLRSQGLDADAEALAFIADHVEGNLLAAHQEIRKLALLHGEGRLNLAQVQDAVLNVARYDIDKLRQAVLEGDPARCARLLDGLAGEGAAPPLVLWALANEIRTLATVKGGQDSGQPLPALLKAERVFDERRKQAISRALPRLSSAALRAALLHAARIDRIIKGLAAGDVWDEFLQLSLRLAAAGVQQKANRCSN</sequence>
<evidence type="ECO:0000259" key="9">
    <source>
        <dbReference type="Pfam" id="PF06144"/>
    </source>
</evidence>
<dbReference type="InterPro" id="IPR027417">
    <property type="entry name" value="P-loop_NTPase"/>
</dbReference>
<dbReference type="GO" id="GO:0009360">
    <property type="term" value="C:DNA polymerase III complex"/>
    <property type="evidence" value="ECO:0007669"/>
    <property type="project" value="InterPro"/>
</dbReference>
<protein>
    <recommendedName>
        <fullName evidence="2">DNA polymerase III subunit delta</fullName>
        <ecNumber evidence="1">2.7.7.7</ecNumber>
    </recommendedName>
</protein>
<dbReference type="Proteomes" id="UP000241193">
    <property type="component" value="Unassembled WGS sequence"/>
</dbReference>
<keyword evidence="12" id="KW-1185">Reference proteome</keyword>
<dbReference type="EC" id="2.7.7.7" evidence="1"/>
<dbReference type="PANTHER" id="PTHR34388">
    <property type="entry name" value="DNA POLYMERASE III SUBUNIT DELTA"/>
    <property type="match status" value="1"/>
</dbReference>
<evidence type="ECO:0000313" key="12">
    <source>
        <dbReference type="Proteomes" id="UP000241193"/>
    </source>
</evidence>
<evidence type="ECO:0000256" key="2">
    <source>
        <dbReference type="ARBA" id="ARBA00017703"/>
    </source>
</evidence>
<feature type="domain" description="DNA polymerase III subunit delta C-terminal" evidence="10">
    <location>
        <begin position="218"/>
        <end position="333"/>
    </location>
</feature>
<evidence type="ECO:0000256" key="7">
    <source>
        <dbReference type="ARBA" id="ARBA00034754"/>
    </source>
</evidence>
<accession>A0A2T4IGA6</accession>
<comment type="caution">
    <text evidence="11">The sequence shown here is derived from an EMBL/GenBank/DDBJ whole genome shotgun (WGS) entry which is preliminary data.</text>
</comment>
<evidence type="ECO:0000256" key="8">
    <source>
        <dbReference type="ARBA" id="ARBA00049244"/>
    </source>
</evidence>
<dbReference type="InterPro" id="IPR010372">
    <property type="entry name" value="DNA_pol3_delta_N"/>
</dbReference>
<keyword evidence="3" id="KW-0808">Transferase</keyword>
<dbReference type="Gene3D" id="3.40.50.300">
    <property type="entry name" value="P-loop containing nucleotide triphosphate hydrolases"/>
    <property type="match status" value="1"/>
</dbReference>
<keyword evidence="4" id="KW-0548">Nucleotidyltransferase</keyword>
<dbReference type="RefSeq" id="WP_107493210.1">
    <property type="nucleotide sequence ID" value="NZ_PZKC01000005.1"/>
</dbReference>
<dbReference type="Gene3D" id="1.10.8.60">
    <property type="match status" value="1"/>
</dbReference>
<dbReference type="EMBL" id="PZKC01000005">
    <property type="protein sequence ID" value="PTD96809.1"/>
    <property type="molecule type" value="Genomic_DNA"/>
</dbReference>
<proteinExistence type="inferred from homology"/>
<comment type="catalytic activity">
    <reaction evidence="8">
        <text>DNA(n) + a 2'-deoxyribonucleoside 5'-triphosphate = DNA(n+1) + diphosphate</text>
        <dbReference type="Rhea" id="RHEA:22508"/>
        <dbReference type="Rhea" id="RHEA-COMP:17339"/>
        <dbReference type="Rhea" id="RHEA-COMP:17340"/>
        <dbReference type="ChEBI" id="CHEBI:33019"/>
        <dbReference type="ChEBI" id="CHEBI:61560"/>
        <dbReference type="ChEBI" id="CHEBI:173112"/>
        <dbReference type="EC" id="2.7.7.7"/>
    </reaction>
</comment>
<reference evidence="11 12" key="1">
    <citation type="submission" date="2018-03" db="EMBL/GenBank/DDBJ databases">
        <authorList>
            <person name="Keele B.F."/>
        </authorList>
    </citation>
    <scope>NUCLEOTIDE SEQUENCE [LARGE SCALE GENOMIC DNA]</scope>
    <source>
        <strain evidence="11 12">D20</strain>
    </source>
</reference>
<dbReference type="PANTHER" id="PTHR34388:SF1">
    <property type="entry name" value="DNA POLYMERASE III SUBUNIT DELTA"/>
    <property type="match status" value="1"/>
</dbReference>
<dbReference type="OrthoDB" id="9770982at2"/>
<evidence type="ECO:0000256" key="6">
    <source>
        <dbReference type="ARBA" id="ARBA00022932"/>
    </source>
</evidence>
<evidence type="ECO:0000256" key="3">
    <source>
        <dbReference type="ARBA" id="ARBA00022679"/>
    </source>
</evidence>
<evidence type="ECO:0000259" key="10">
    <source>
        <dbReference type="Pfam" id="PF14840"/>
    </source>
</evidence>
<keyword evidence="5" id="KW-0235">DNA replication</keyword>
<dbReference type="NCBIfam" id="TIGR01128">
    <property type="entry name" value="holA"/>
    <property type="match status" value="1"/>
</dbReference>
<dbReference type="InterPro" id="IPR032780">
    <property type="entry name" value="DNA_pol3_delt_C"/>
</dbReference>
<dbReference type="CDD" id="cd18138">
    <property type="entry name" value="HLD_clamp_pol_III_delta"/>
    <property type="match status" value="1"/>
</dbReference>
<dbReference type="InterPro" id="IPR008921">
    <property type="entry name" value="DNA_pol3_clamp-load_cplx_C"/>
</dbReference>